<organism evidence="2 3">
    <name type="scientific">Tolypocladium capitatum</name>
    <dbReference type="NCBI Taxonomy" id="45235"/>
    <lineage>
        <taxon>Eukaryota</taxon>
        <taxon>Fungi</taxon>
        <taxon>Dikarya</taxon>
        <taxon>Ascomycota</taxon>
        <taxon>Pezizomycotina</taxon>
        <taxon>Sordariomycetes</taxon>
        <taxon>Hypocreomycetidae</taxon>
        <taxon>Hypocreales</taxon>
        <taxon>Ophiocordycipitaceae</taxon>
        <taxon>Tolypocladium</taxon>
    </lineage>
</organism>
<evidence type="ECO:0000256" key="1">
    <source>
        <dbReference type="SAM" id="MobiDB-lite"/>
    </source>
</evidence>
<evidence type="ECO:0000313" key="2">
    <source>
        <dbReference type="EMBL" id="PNY26353.1"/>
    </source>
</evidence>
<sequence length="140" mass="15273">MARLFPGPSSLPSSSTPDSSYSAACKVCSTSARTEEAPLPCNTGSITHITQVGRWRFGTHGDDLICSTHVITATCLAGRARPYSNIVVSGVNGWMRRMAVGRTWTVVSFVQQQSTKYESPWAHEAILFVCRVFPCNLFPC</sequence>
<dbReference type="Proteomes" id="UP000236621">
    <property type="component" value="Unassembled WGS sequence"/>
</dbReference>
<gene>
    <name evidence="2" type="ORF">TCAP_03728</name>
</gene>
<dbReference type="AlphaFoldDB" id="A0A2K3QFR0"/>
<name>A0A2K3QFR0_9HYPO</name>
<keyword evidence="3" id="KW-1185">Reference proteome</keyword>
<feature type="non-terminal residue" evidence="2">
    <location>
        <position position="140"/>
    </location>
</feature>
<accession>A0A2K3QFR0</accession>
<dbReference type="EMBL" id="NRSZ01000566">
    <property type="protein sequence ID" value="PNY26353.1"/>
    <property type="molecule type" value="Genomic_DNA"/>
</dbReference>
<reference evidence="2 3" key="1">
    <citation type="submission" date="2017-08" db="EMBL/GenBank/DDBJ databases">
        <title>Harnessing the power of phylogenomics to disentangle the directionality and signatures of interkingdom host jumping in the parasitic fungal genus Tolypocladium.</title>
        <authorList>
            <person name="Quandt C.A."/>
            <person name="Patterson W."/>
            <person name="Spatafora J.W."/>
        </authorList>
    </citation>
    <scope>NUCLEOTIDE SEQUENCE [LARGE SCALE GENOMIC DNA]</scope>
    <source>
        <strain evidence="2 3">CBS 113982</strain>
    </source>
</reference>
<dbReference type="OrthoDB" id="10377354at2759"/>
<evidence type="ECO:0000313" key="3">
    <source>
        <dbReference type="Proteomes" id="UP000236621"/>
    </source>
</evidence>
<feature type="region of interest" description="Disordered" evidence="1">
    <location>
        <begin position="1"/>
        <end position="21"/>
    </location>
</feature>
<protein>
    <submittedName>
        <fullName evidence="2">Uncharacterized protein</fullName>
    </submittedName>
</protein>
<proteinExistence type="predicted"/>
<comment type="caution">
    <text evidence="2">The sequence shown here is derived from an EMBL/GenBank/DDBJ whole genome shotgun (WGS) entry which is preliminary data.</text>
</comment>